<keyword evidence="2" id="KW-1185">Reference proteome</keyword>
<reference evidence="1 2" key="1">
    <citation type="submission" date="2020-02" db="EMBL/GenBank/DDBJ databases">
        <authorList>
            <person name="Kosznik-Kwasnicka K."/>
            <person name="Grabowski L."/>
            <person name="Grabski M."/>
            <person name="Wegrzyn A."/>
        </authorList>
    </citation>
    <scope>NUCLEOTIDE SEQUENCE [LARGE SCALE GENOMIC DNA]</scope>
</reference>
<protein>
    <submittedName>
        <fullName evidence="1">Uncharacterized protein</fullName>
    </submittedName>
</protein>
<evidence type="ECO:0000313" key="1">
    <source>
        <dbReference type="EMBL" id="QJQ80418.1"/>
    </source>
</evidence>
<accession>A0A7G3T480</accession>
<sequence>MTDIKKGERFQVGEIWLSPRSYFYRVTEVVGQQAVLRMGRNGVGRKVRRSVDAISGWTVTE</sequence>
<proteinExistence type="predicted"/>
<organism evidence="1 2">
    <name type="scientific">Salmonella phage vB_SenTO17</name>
    <dbReference type="NCBI Taxonomy" id="2732254"/>
    <lineage>
        <taxon>Viruses</taxon>
        <taxon>Duplodnaviria</taxon>
        <taxon>Heunggongvirae</taxon>
        <taxon>Uroviricota</taxon>
        <taxon>Caudoviricetes</taxon>
        <taxon>Sarkviridae</taxon>
        <taxon>Guernseyvirinae</taxon>
        <taxon>Cornellvirus</taxon>
        <taxon>Cornellvirus SenTO17</taxon>
    </lineage>
</organism>
<name>A0A7G3T480_9CAUD</name>
<dbReference type="Proteomes" id="UP000515565">
    <property type="component" value="Segment"/>
</dbReference>
<gene>
    <name evidence="1" type="ORF">vBSenTO17_35</name>
</gene>
<dbReference type="EMBL" id="MT012729">
    <property type="protein sequence ID" value="QJQ80418.1"/>
    <property type="molecule type" value="Genomic_DNA"/>
</dbReference>
<evidence type="ECO:0000313" key="2">
    <source>
        <dbReference type="Proteomes" id="UP000515565"/>
    </source>
</evidence>